<dbReference type="EMBL" id="SJPJ01000002">
    <property type="protein sequence ID" value="TWT76390.1"/>
    <property type="molecule type" value="Genomic_DNA"/>
</dbReference>
<comment type="caution">
    <text evidence="7">The sequence shown here is derived from an EMBL/GenBank/DDBJ whole genome shotgun (WGS) entry which is preliminary data.</text>
</comment>
<name>A0A5C5YNM5_9BACT</name>
<feature type="compositionally biased region" description="Polar residues" evidence="5">
    <location>
        <begin position="750"/>
        <end position="767"/>
    </location>
</feature>
<evidence type="ECO:0000256" key="5">
    <source>
        <dbReference type="SAM" id="MobiDB-lite"/>
    </source>
</evidence>
<feature type="compositionally biased region" description="Low complexity" evidence="5">
    <location>
        <begin position="635"/>
        <end position="647"/>
    </location>
</feature>
<comment type="subcellular location">
    <subcellularLocation>
        <location evidence="1">Cytoplasm</location>
        <location evidence="1">Cytoskeleton</location>
    </subcellularLocation>
</comment>
<gene>
    <name evidence="7" type="ORF">CA13_68840</name>
</gene>
<feature type="region of interest" description="Disordered" evidence="5">
    <location>
        <begin position="949"/>
        <end position="1104"/>
    </location>
</feature>
<feature type="transmembrane region" description="Helical" evidence="6">
    <location>
        <begin position="144"/>
        <end position="163"/>
    </location>
</feature>
<evidence type="ECO:0000256" key="6">
    <source>
        <dbReference type="SAM" id="Phobius"/>
    </source>
</evidence>
<keyword evidence="2" id="KW-0963">Cytoplasm</keyword>
<feature type="transmembrane region" description="Helical" evidence="6">
    <location>
        <begin position="52"/>
        <end position="73"/>
    </location>
</feature>
<feature type="region of interest" description="Disordered" evidence="5">
    <location>
        <begin position="497"/>
        <end position="519"/>
    </location>
</feature>
<keyword evidence="6" id="KW-0812">Transmembrane</keyword>
<evidence type="ECO:0000256" key="1">
    <source>
        <dbReference type="ARBA" id="ARBA00004245"/>
    </source>
</evidence>
<dbReference type="OrthoDB" id="221248at2"/>
<organism evidence="7 8">
    <name type="scientific">Novipirellula herctigrandis</name>
    <dbReference type="NCBI Taxonomy" id="2527986"/>
    <lineage>
        <taxon>Bacteria</taxon>
        <taxon>Pseudomonadati</taxon>
        <taxon>Planctomycetota</taxon>
        <taxon>Planctomycetia</taxon>
        <taxon>Pirellulales</taxon>
        <taxon>Pirellulaceae</taxon>
        <taxon>Novipirellula</taxon>
    </lineage>
</organism>
<feature type="compositionally biased region" description="Basic and acidic residues" evidence="5">
    <location>
        <begin position="831"/>
        <end position="841"/>
    </location>
</feature>
<dbReference type="PANTHER" id="PTHR47970:SF12">
    <property type="entry name" value="KINESIN FAMILY MEMBER 11"/>
    <property type="match status" value="1"/>
</dbReference>
<keyword evidence="6" id="KW-1133">Transmembrane helix</keyword>
<feature type="compositionally biased region" description="Polar residues" evidence="5">
    <location>
        <begin position="1084"/>
        <end position="1098"/>
    </location>
</feature>
<dbReference type="RefSeq" id="WP_146404170.1">
    <property type="nucleotide sequence ID" value="NZ_SJPJ01000002.1"/>
</dbReference>
<evidence type="ECO:0000313" key="8">
    <source>
        <dbReference type="Proteomes" id="UP000315010"/>
    </source>
</evidence>
<feature type="compositionally biased region" description="Basic and acidic residues" evidence="5">
    <location>
        <begin position="794"/>
        <end position="809"/>
    </location>
</feature>
<dbReference type="PANTHER" id="PTHR47970">
    <property type="entry name" value="KINESIN-LIKE PROTEIN KIF11"/>
    <property type="match status" value="1"/>
</dbReference>
<reference evidence="7 8" key="1">
    <citation type="submission" date="2019-02" db="EMBL/GenBank/DDBJ databases">
        <title>Deep-cultivation of Planctomycetes and their phenomic and genomic characterization uncovers novel biology.</title>
        <authorList>
            <person name="Wiegand S."/>
            <person name="Jogler M."/>
            <person name="Boedeker C."/>
            <person name="Pinto D."/>
            <person name="Vollmers J."/>
            <person name="Rivas-Marin E."/>
            <person name="Kohn T."/>
            <person name="Peeters S.H."/>
            <person name="Heuer A."/>
            <person name="Rast P."/>
            <person name="Oberbeckmann S."/>
            <person name="Bunk B."/>
            <person name="Jeske O."/>
            <person name="Meyerdierks A."/>
            <person name="Storesund J.E."/>
            <person name="Kallscheuer N."/>
            <person name="Luecker S."/>
            <person name="Lage O.M."/>
            <person name="Pohl T."/>
            <person name="Merkel B.J."/>
            <person name="Hornburger P."/>
            <person name="Mueller R.-W."/>
            <person name="Bruemmer F."/>
            <person name="Labrenz M."/>
            <person name="Spormann A.M."/>
            <person name="Op Den Camp H."/>
            <person name="Overmann J."/>
            <person name="Amann R."/>
            <person name="Jetten M.S.M."/>
            <person name="Mascher T."/>
            <person name="Medema M.H."/>
            <person name="Devos D.P."/>
            <person name="Kaster A.-K."/>
            <person name="Ovreas L."/>
            <person name="Rohde M."/>
            <person name="Galperin M.Y."/>
            <person name="Jogler C."/>
        </authorList>
    </citation>
    <scope>NUCLEOTIDE SEQUENCE [LARGE SCALE GENOMIC DNA]</scope>
    <source>
        <strain evidence="7 8">CA13</strain>
    </source>
</reference>
<keyword evidence="6" id="KW-0472">Membrane</keyword>
<feature type="compositionally biased region" description="Low complexity" evidence="5">
    <location>
        <begin position="1028"/>
        <end position="1083"/>
    </location>
</feature>
<feature type="region of interest" description="Disordered" evidence="5">
    <location>
        <begin position="742"/>
        <end position="890"/>
    </location>
</feature>
<evidence type="ECO:0000256" key="4">
    <source>
        <dbReference type="ARBA" id="ARBA00023212"/>
    </source>
</evidence>
<evidence type="ECO:0000256" key="3">
    <source>
        <dbReference type="ARBA" id="ARBA00023175"/>
    </source>
</evidence>
<dbReference type="GO" id="GO:0008574">
    <property type="term" value="F:plus-end-directed microtubule motor activity"/>
    <property type="evidence" value="ECO:0007669"/>
    <property type="project" value="TreeGrafter"/>
</dbReference>
<accession>A0A5C5YNM5</accession>
<keyword evidence="3" id="KW-0505">Motor protein</keyword>
<feature type="compositionally biased region" description="Low complexity" evidence="5">
    <location>
        <begin position="507"/>
        <end position="516"/>
    </location>
</feature>
<keyword evidence="8" id="KW-1185">Reference proteome</keyword>
<evidence type="ECO:0000313" key="7">
    <source>
        <dbReference type="EMBL" id="TWT76390.1"/>
    </source>
</evidence>
<feature type="compositionally biased region" description="Polar residues" evidence="5">
    <location>
        <begin position="811"/>
        <end position="825"/>
    </location>
</feature>
<dbReference type="Proteomes" id="UP000315010">
    <property type="component" value="Unassembled WGS sequence"/>
</dbReference>
<sequence>MNDTLLTRVTDVGRRFRKRRFQWLIALIAILVTLLGALILPSVRSGNLPGTSTAISLGGLAVFAILVAAAISLRSFRNLRKVASEIETTFPSLQQRLLTAISLMDEEQALGFLQKQVVREVSDHSRENSWAEAVPSSQMRLSRFLGFGSVILMVAVLAMLFFADGSQRRAGATMPKSQSWTVKVEPGDTEVERGNSLVVTARFLSEELGGSVPPDAELVLTASDGAERRIAMTQNLKDPILGGFVSSVEEPFTYQIVAPTWQSETYSVEVFEFPALVRSDAELDYPDYTQLDDKRVEDTVRVAAVEGTQLEWICFLNKPVQSAELVEEGGTRIALVSSADADTAMTAAIEMRVSQRFTLSLVDAQGRQNQYPAELVSRVIPNVPPKLKIAAASDTSVSPLEEFPIAAEVYDDFGIRRVGLAYSFVGKNHEVVLAENVSRGASEKVSHLIEFEELGAEPDQLFAYHLFAEDIGPDGLLRRTESDMYFADVRPFEQIFREGEAPPSGPPSQQQSPSGQEAEELADLQKEIINATWRVIRDQVGETLKEESFEGVGLVLEAQNEALNKLEELAQEVDDSKSILFVDQTRASMQSAITLLERSLGGNRTDSLNEALTAEQEAYAGLLKLRSREFEVSRSEQQNQSSSGSASQRRRQQQLDELELDEDENRYETQQQAQTNDPQQQQERENRQILSRLRELARRQEDLNKQIAQLQSSLEAAKTPEEKAEVERQLKRLREQQQELLRETDEMSERMQSPENQEAMQQASEQLQETRENVRQAAEALQEQDASKALSSGKRAERQLEQMRDEFRQKASGQFNDAMRQMSSDAQQLEEQQRELAELIQRDQQNQSSGLRDGEPQQEIEEKITRQREELSELQQEMQETIEQAEEAEPLLAEKLYDSFRESQQRQIDRRLGQTSELLRRGFDQQAAVAEEMAREGIEGLSDGLEEAASAVLGDETEGLKRSLAELDQLTETLENEMRAAQPPSDQQRPPSDQQGDPSDQQGDPSDQQGPPSDQQGDPSESQSLRANPSQAQGGQPNGQPSGQQDGQPNEGQNGQPSQSDPQQPGNQQPGNQQPGNQQAGNSITQLAADSPSGSPITGNGFRDWSDRLRDVEEMLESPELRSRANRIRDRARDIRVDLQRKSEAPQWDLVEEMIAKPLRELRRDVQEEWMRRSAEKNSLVPIDRDPVPKEYADAVHRYYENLGSGR</sequence>
<feature type="compositionally biased region" description="Low complexity" evidence="5">
    <location>
        <begin position="670"/>
        <end position="681"/>
    </location>
</feature>
<feature type="region of interest" description="Disordered" evidence="5">
    <location>
        <begin position="631"/>
        <end position="686"/>
    </location>
</feature>
<proteinExistence type="predicted"/>
<dbReference type="GO" id="GO:0051231">
    <property type="term" value="P:spindle elongation"/>
    <property type="evidence" value="ECO:0007669"/>
    <property type="project" value="TreeGrafter"/>
</dbReference>
<feature type="transmembrane region" description="Helical" evidence="6">
    <location>
        <begin position="21"/>
        <end position="40"/>
    </location>
</feature>
<protein>
    <submittedName>
        <fullName evidence="7">Uncharacterized protein</fullName>
    </submittedName>
</protein>
<evidence type="ECO:0000256" key="2">
    <source>
        <dbReference type="ARBA" id="ARBA00022490"/>
    </source>
</evidence>
<feature type="compositionally biased region" description="Basic and acidic residues" evidence="5">
    <location>
        <begin position="852"/>
        <end position="871"/>
    </location>
</feature>
<dbReference type="GO" id="GO:0005876">
    <property type="term" value="C:spindle microtubule"/>
    <property type="evidence" value="ECO:0007669"/>
    <property type="project" value="TreeGrafter"/>
</dbReference>
<keyword evidence="4" id="KW-0206">Cytoskeleton</keyword>
<feature type="compositionally biased region" description="Acidic residues" evidence="5">
    <location>
        <begin position="656"/>
        <end position="665"/>
    </location>
</feature>
<dbReference type="AlphaFoldDB" id="A0A5C5YNM5"/>
<dbReference type="InterPro" id="IPR047149">
    <property type="entry name" value="KIF11-like"/>
</dbReference>
<feature type="compositionally biased region" description="Low complexity" evidence="5">
    <location>
        <begin position="982"/>
        <end position="1020"/>
    </location>
</feature>
<dbReference type="GO" id="GO:0072686">
    <property type="term" value="C:mitotic spindle"/>
    <property type="evidence" value="ECO:0007669"/>
    <property type="project" value="TreeGrafter"/>
</dbReference>